<evidence type="ECO:0000313" key="3">
    <source>
        <dbReference type="Proteomes" id="UP001497383"/>
    </source>
</evidence>
<gene>
    <name evidence="2" type="ORF">LODBEIA_P02620</name>
</gene>
<dbReference type="EMBL" id="OZ022405">
    <property type="protein sequence ID" value="CAK9435535.1"/>
    <property type="molecule type" value="Genomic_DNA"/>
</dbReference>
<feature type="transmembrane region" description="Helical" evidence="1">
    <location>
        <begin position="6"/>
        <end position="24"/>
    </location>
</feature>
<accession>A0ABP0ZCZ4</accession>
<evidence type="ECO:0000256" key="1">
    <source>
        <dbReference type="SAM" id="Phobius"/>
    </source>
</evidence>
<dbReference type="GeneID" id="92205458"/>
<protein>
    <submittedName>
        <fullName evidence="2">Uncharacterized protein</fullName>
    </submittedName>
</protein>
<name>A0ABP0ZCZ4_9ASCO</name>
<organism evidence="2 3">
    <name type="scientific">Lodderomyces beijingensis</name>
    <dbReference type="NCBI Taxonomy" id="1775926"/>
    <lineage>
        <taxon>Eukaryota</taxon>
        <taxon>Fungi</taxon>
        <taxon>Dikarya</taxon>
        <taxon>Ascomycota</taxon>
        <taxon>Saccharomycotina</taxon>
        <taxon>Pichiomycetes</taxon>
        <taxon>Debaryomycetaceae</taxon>
        <taxon>Candida/Lodderomyces clade</taxon>
        <taxon>Lodderomyces</taxon>
    </lineage>
</organism>
<keyword evidence="1" id="KW-0812">Transmembrane</keyword>
<proteinExistence type="predicted"/>
<dbReference type="Proteomes" id="UP001497383">
    <property type="component" value="Chromosome 1"/>
</dbReference>
<keyword evidence="1" id="KW-0472">Membrane</keyword>
<dbReference type="RefSeq" id="XP_066827200.1">
    <property type="nucleotide sequence ID" value="XM_066972639.1"/>
</dbReference>
<sequence length="91" mass="10253">MHAPPLSFAAIATMSSVVVLYVGLKSPLKYKYLKESRISPKADLAWRDSAEKWLEDNKSVFLGGGRVFSYLSTLMKNVTIFIKIRFILNAL</sequence>
<reference evidence="2 3" key="1">
    <citation type="submission" date="2024-03" db="EMBL/GenBank/DDBJ databases">
        <authorList>
            <person name="Brejova B."/>
        </authorList>
    </citation>
    <scope>NUCLEOTIDE SEQUENCE [LARGE SCALE GENOMIC DNA]</scope>
    <source>
        <strain evidence="2 3">CBS 14171</strain>
    </source>
</reference>
<keyword evidence="1" id="KW-1133">Transmembrane helix</keyword>
<keyword evidence="3" id="KW-1185">Reference proteome</keyword>
<evidence type="ECO:0000313" key="2">
    <source>
        <dbReference type="EMBL" id="CAK9435535.1"/>
    </source>
</evidence>